<evidence type="ECO:0000313" key="13">
    <source>
        <dbReference type="EMBL" id="PZO22727.1"/>
    </source>
</evidence>
<comment type="similarity">
    <text evidence="4 11">Belongs to the class-II pyridoxal-phosphate-dependent aminotransferase family. BioF subfamily.</text>
</comment>
<dbReference type="Gene3D" id="3.90.1150.10">
    <property type="entry name" value="Aspartate Aminotransferase, domain 1"/>
    <property type="match status" value="1"/>
</dbReference>
<evidence type="ECO:0000256" key="8">
    <source>
        <dbReference type="ARBA" id="ARBA00022898"/>
    </source>
</evidence>
<comment type="subunit">
    <text evidence="5 11">Homodimer.</text>
</comment>
<protein>
    <recommendedName>
        <fullName evidence="11">8-amino-7-ketopelargonate synthase</fullName>
        <ecNumber evidence="11">2.3.1.47</ecNumber>
    </recommendedName>
</protein>
<keyword evidence="6 11" id="KW-0808">Transferase</keyword>
<dbReference type="PANTHER" id="PTHR13693">
    <property type="entry name" value="CLASS II AMINOTRANSFERASE/8-AMINO-7-OXONONANOATE SYNTHASE"/>
    <property type="match status" value="1"/>
</dbReference>
<dbReference type="Pfam" id="PF00155">
    <property type="entry name" value="Aminotran_1_2"/>
    <property type="match status" value="1"/>
</dbReference>
<dbReference type="GO" id="GO:0009102">
    <property type="term" value="P:biotin biosynthetic process"/>
    <property type="evidence" value="ECO:0007669"/>
    <property type="project" value="UniProtKB-UniRule"/>
</dbReference>
<comment type="cofactor">
    <cofactor evidence="1 10 11">
        <name>pyridoxal 5'-phosphate</name>
        <dbReference type="ChEBI" id="CHEBI:597326"/>
    </cofactor>
</comment>
<evidence type="ECO:0000256" key="2">
    <source>
        <dbReference type="ARBA" id="ARBA00002513"/>
    </source>
</evidence>
<organism evidence="13 14">
    <name type="scientific">Leptolyngbya foveolarum</name>
    <dbReference type="NCBI Taxonomy" id="47253"/>
    <lineage>
        <taxon>Bacteria</taxon>
        <taxon>Bacillati</taxon>
        <taxon>Cyanobacteriota</taxon>
        <taxon>Cyanophyceae</taxon>
        <taxon>Leptolyngbyales</taxon>
        <taxon>Leptolyngbyaceae</taxon>
        <taxon>Leptolyngbya group</taxon>
        <taxon>Leptolyngbya</taxon>
    </lineage>
</organism>
<dbReference type="SUPFAM" id="SSF53383">
    <property type="entry name" value="PLP-dependent transferases"/>
    <property type="match status" value="1"/>
</dbReference>
<dbReference type="AlphaFoldDB" id="A0A2W4UU18"/>
<evidence type="ECO:0000256" key="10">
    <source>
        <dbReference type="PIRSR" id="PIRSR604723-51"/>
    </source>
</evidence>
<dbReference type="PROSITE" id="PS00599">
    <property type="entry name" value="AA_TRANSFER_CLASS_2"/>
    <property type="match status" value="1"/>
</dbReference>
<dbReference type="NCBIfam" id="TIGR00858">
    <property type="entry name" value="bioF"/>
    <property type="match status" value="1"/>
</dbReference>
<dbReference type="Gene3D" id="3.40.640.10">
    <property type="entry name" value="Type I PLP-dependent aspartate aminotransferase-like (Major domain)"/>
    <property type="match status" value="1"/>
</dbReference>
<dbReference type="EMBL" id="QBMC01000007">
    <property type="protein sequence ID" value="PZO22727.1"/>
    <property type="molecule type" value="Genomic_DNA"/>
</dbReference>
<feature type="modified residue" description="N6-(pyridoxal phosphate)lysine" evidence="10">
    <location>
        <position position="241"/>
    </location>
</feature>
<reference evidence="14" key="1">
    <citation type="submission" date="2018-04" db="EMBL/GenBank/DDBJ databases">
        <authorList>
            <person name="Cornet L."/>
        </authorList>
    </citation>
    <scope>NUCLEOTIDE SEQUENCE [LARGE SCALE GENOMIC DNA]</scope>
</reference>
<evidence type="ECO:0000313" key="14">
    <source>
        <dbReference type="Proteomes" id="UP000249354"/>
    </source>
</evidence>
<name>A0A2W4UU18_9CYAN</name>
<dbReference type="InterPro" id="IPR015424">
    <property type="entry name" value="PyrdxlP-dep_Trfase"/>
</dbReference>
<sequence length="399" mass="42810">MSDPYAWIEQSLNTIHQARWHRRVLAIDGMAGPVVQVNGRRLVNFASNDYLGLAGHPQIVEGAIAAIRLYGTGSTGSRLLSGHRVLHSELEGAIARLKKTEDAIVFSSGYLANIGTISALVNHRDLILADEYNHASLKNGATLSGATVVVYAHGNVEELANLLAEHRENYRRCLILTDGVFGMDGDVCALPEILDLADQQSAMVMIDEAHSVGVLGKTGAGCAEHFGCSGRSLVQMGTLSKAFASLGGYVAGSAALIDFLRNRAPSWIYTTGLSPADTAAALAAIAILQQEPQRLKQLDQNVHYLSERLDYLLADLSFKQAANFKRLPTDSAIVCVQVKDAATVLALSKKLKDLGVFVSAVRPPTVPVSRLRMSVMATHTSAHIDYLIAALKDCLLDDA</sequence>
<feature type="domain" description="Aminotransferase class I/classII large" evidence="12">
    <location>
        <begin position="42"/>
        <end position="391"/>
    </location>
</feature>
<dbReference type="InterPro" id="IPR001917">
    <property type="entry name" value="Aminotrans_II_pyridoxalP_BS"/>
</dbReference>
<evidence type="ECO:0000256" key="4">
    <source>
        <dbReference type="ARBA" id="ARBA00010008"/>
    </source>
</evidence>
<evidence type="ECO:0000256" key="5">
    <source>
        <dbReference type="ARBA" id="ARBA00011738"/>
    </source>
</evidence>
<keyword evidence="7" id="KW-0093">Biotin biosynthesis</keyword>
<comment type="caution">
    <text evidence="13">The sequence shown here is derived from an EMBL/GenBank/DDBJ whole genome shotgun (WGS) entry which is preliminary data.</text>
</comment>
<gene>
    <name evidence="13" type="primary">bioF</name>
    <name evidence="13" type="ORF">DCF25_02095</name>
</gene>
<dbReference type="EC" id="2.3.1.47" evidence="11"/>
<comment type="catalytic activity">
    <reaction evidence="9 11">
        <text>6-carboxyhexanoyl-[ACP] + L-alanine + H(+) = (8S)-8-amino-7-oxononanoate + holo-[ACP] + CO2</text>
        <dbReference type="Rhea" id="RHEA:42288"/>
        <dbReference type="Rhea" id="RHEA-COMP:9685"/>
        <dbReference type="Rhea" id="RHEA-COMP:9955"/>
        <dbReference type="ChEBI" id="CHEBI:15378"/>
        <dbReference type="ChEBI" id="CHEBI:16526"/>
        <dbReference type="ChEBI" id="CHEBI:57972"/>
        <dbReference type="ChEBI" id="CHEBI:64479"/>
        <dbReference type="ChEBI" id="CHEBI:78846"/>
        <dbReference type="ChEBI" id="CHEBI:149468"/>
        <dbReference type="EC" id="2.3.1.47"/>
    </reaction>
</comment>
<dbReference type="InterPro" id="IPR004723">
    <property type="entry name" value="AONS_Archaea/Proteobacteria"/>
</dbReference>
<keyword evidence="8 10" id="KW-0663">Pyridoxal phosphate</keyword>
<comment type="pathway">
    <text evidence="3 11">Cofactor biosynthesis; biotin biosynthesis.</text>
</comment>
<dbReference type="InterPro" id="IPR004839">
    <property type="entry name" value="Aminotransferase_I/II_large"/>
</dbReference>
<dbReference type="CDD" id="cd06454">
    <property type="entry name" value="KBL_like"/>
    <property type="match status" value="1"/>
</dbReference>
<comment type="function">
    <text evidence="2 11">Catalyzes the decarboxylative condensation of pimeloyl-[acyl-carrier protein] and L-alanine to produce 8-amino-7-oxononanoate (AON), [acyl-carrier protein], and carbon dioxide.</text>
</comment>
<evidence type="ECO:0000256" key="3">
    <source>
        <dbReference type="ARBA" id="ARBA00004746"/>
    </source>
</evidence>
<evidence type="ECO:0000259" key="12">
    <source>
        <dbReference type="Pfam" id="PF00155"/>
    </source>
</evidence>
<dbReference type="InterPro" id="IPR050087">
    <property type="entry name" value="AON_synthase_class-II"/>
</dbReference>
<evidence type="ECO:0000256" key="9">
    <source>
        <dbReference type="ARBA" id="ARBA00047715"/>
    </source>
</evidence>
<dbReference type="Proteomes" id="UP000249354">
    <property type="component" value="Unassembled WGS sequence"/>
</dbReference>
<evidence type="ECO:0000256" key="1">
    <source>
        <dbReference type="ARBA" id="ARBA00001933"/>
    </source>
</evidence>
<dbReference type="GO" id="GO:0030170">
    <property type="term" value="F:pyridoxal phosphate binding"/>
    <property type="evidence" value="ECO:0007669"/>
    <property type="project" value="InterPro"/>
</dbReference>
<reference evidence="13 14" key="2">
    <citation type="submission" date="2018-06" db="EMBL/GenBank/DDBJ databases">
        <title>Metagenomic assembly of (sub)arctic Cyanobacteria and their associated microbiome from non-axenic cultures.</title>
        <authorList>
            <person name="Baurain D."/>
        </authorList>
    </citation>
    <scope>NUCLEOTIDE SEQUENCE [LARGE SCALE GENOMIC DNA]</scope>
    <source>
        <strain evidence="13">ULC129bin1</strain>
    </source>
</reference>
<dbReference type="PANTHER" id="PTHR13693:SF100">
    <property type="entry name" value="8-AMINO-7-OXONONANOATE SYNTHASE"/>
    <property type="match status" value="1"/>
</dbReference>
<evidence type="ECO:0000256" key="7">
    <source>
        <dbReference type="ARBA" id="ARBA00022756"/>
    </source>
</evidence>
<dbReference type="InterPro" id="IPR015421">
    <property type="entry name" value="PyrdxlP-dep_Trfase_major"/>
</dbReference>
<dbReference type="UniPathway" id="UPA00078"/>
<dbReference type="InterPro" id="IPR015422">
    <property type="entry name" value="PyrdxlP-dep_Trfase_small"/>
</dbReference>
<dbReference type="GO" id="GO:0008710">
    <property type="term" value="F:8-amino-7-oxononanoate synthase activity"/>
    <property type="evidence" value="ECO:0007669"/>
    <property type="project" value="UniProtKB-UniRule"/>
</dbReference>
<evidence type="ECO:0000256" key="11">
    <source>
        <dbReference type="RuleBase" id="RU003693"/>
    </source>
</evidence>
<proteinExistence type="inferred from homology"/>
<accession>A0A2W4UU18</accession>
<evidence type="ECO:0000256" key="6">
    <source>
        <dbReference type="ARBA" id="ARBA00022679"/>
    </source>
</evidence>